<protein>
    <recommendedName>
        <fullName evidence="2">2-dehydropantoate 2-reductase</fullName>
    </recommendedName>
</protein>
<organism evidence="7">
    <name type="scientific">Variovorax paradoxus</name>
    <dbReference type="NCBI Taxonomy" id="34073"/>
    <lineage>
        <taxon>Bacteria</taxon>
        <taxon>Pseudomonadati</taxon>
        <taxon>Pseudomonadota</taxon>
        <taxon>Betaproteobacteria</taxon>
        <taxon>Burkholderiales</taxon>
        <taxon>Comamonadaceae</taxon>
        <taxon>Variovorax</taxon>
    </lineage>
</organism>
<dbReference type="GO" id="GO:0015940">
    <property type="term" value="P:pantothenate biosynthetic process"/>
    <property type="evidence" value="ECO:0007669"/>
    <property type="project" value="UniProtKB-KW"/>
</dbReference>
<feature type="domain" description="Ketopantoate reductase N-terminal" evidence="6">
    <location>
        <begin position="18"/>
        <end position="161"/>
    </location>
</feature>
<evidence type="ECO:0000256" key="2">
    <source>
        <dbReference type="ARBA" id="ARBA00019465"/>
    </source>
</evidence>
<dbReference type="InterPro" id="IPR036291">
    <property type="entry name" value="NAD(P)-bd_dom_sf"/>
</dbReference>
<evidence type="ECO:0000313" key="7">
    <source>
        <dbReference type="EMBL" id="CAA2100975.1"/>
    </source>
</evidence>
<evidence type="ECO:0000259" key="6">
    <source>
        <dbReference type="Pfam" id="PF02558"/>
    </source>
</evidence>
<dbReference type="InterPro" id="IPR008927">
    <property type="entry name" value="6-PGluconate_DH-like_C_sf"/>
</dbReference>
<dbReference type="InterPro" id="IPR051729">
    <property type="entry name" value="Opine/Lysopine_DH"/>
</dbReference>
<dbReference type="Pfam" id="PF02317">
    <property type="entry name" value="Octopine_DH"/>
    <property type="match status" value="1"/>
</dbReference>
<dbReference type="InterPro" id="IPR003421">
    <property type="entry name" value="Opine_DH"/>
</dbReference>
<keyword evidence="3" id="KW-0566">Pantothenate biosynthesis</keyword>
<evidence type="ECO:0000256" key="3">
    <source>
        <dbReference type="ARBA" id="ARBA00022655"/>
    </source>
</evidence>
<evidence type="ECO:0000256" key="1">
    <source>
        <dbReference type="ARBA" id="ARBA00004994"/>
    </source>
</evidence>
<dbReference type="EMBL" id="LR743507">
    <property type="protein sequence ID" value="CAA2100975.1"/>
    <property type="molecule type" value="Genomic_DNA"/>
</dbReference>
<evidence type="ECO:0000256" key="4">
    <source>
        <dbReference type="ARBA" id="ARBA00048793"/>
    </source>
</evidence>
<keyword evidence="7" id="KW-0560">Oxidoreductase</keyword>
<comment type="pathway">
    <text evidence="1">Cofactor biosynthesis; (R)-pantothenate biosynthesis; (R)-pantoate from 3-methyl-2-oxobutanoate: step 2/2.</text>
</comment>
<dbReference type="PANTHER" id="PTHR38015">
    <property type="entry name" value="BLR6086 PROTEIN"/>
    <property type="match status" value="1"/>
</dbReference>
<dbReference type="Pfam" id="PF02558">
    <property type="entry name" value="ApbA"/>
    <property type="match status" value="1"/>
</dbReference>
<sequence length="366" mass="38181">MFLDGSAILTAAIRLRRVGIAGTGAVALASAAWLRHAGHGVTLWSPGGRGAEALRTQPLEAGGVLPCTVTVEVADDAAALCAASDVLLLALPVNGHRRVMDSLLPFLRDGQAVIVSSMASLSSLYLHEAARRTGRQVTVASFGTTVLTARRESATQVKVMTRRKAVGVSALPASSAHEAVALCTDLFGEGFSVQGSALASALANVNPQSHGPLAVFNWTRIERAENWPQYHCMTPGVSRAIEALDTERRAVAAAFGIEVGPIEAHFARSFGTASEKLADIAAELHAKRGGPPGPTQVDTRYVTEDMPYGLVFVEALGALAGVPTPATRTIVDAASLVNGVDYRQQNDLLGPLGLARETVAGLLARL</sequence>
<dbReference type="AlphaFoldDB" id="A0A679IVF6"/>
<dbReference type="SUPFAM" id="SSF51735">
    <property type="entry name" value="NAD(P)-binding Rossmann-fold domains"/>
    <property type="match status" value="1"/>
</dbReference>
<dbReference type="InterPro" id="IPR013332">
    <property type="entry name" value="KPR_N"/>
</dbReference>
<dbReference type="SUPFAM" id="SSF48179">
    <property type="entry name" value="6-phosphogluconate dehydrogenase C-terminal domain-like"/>
    <property type="match status" value="1"/>
</dbReference>
<proteinExistence type="predicted"/>
<gene>
    <name evidence="7" type="primary">odh_1</name>
    <name evidence="7" type="ORF">VVAX_01013</name>
</gene>
<dbReference type="Gene3D" id="1.10.1040.10">
    <property type="entry name" value="N-(1-d-carboxylethyl)-l-norvaline Dehydrogenase, domain 2"/>
    <property type="match status" value="1"/>
</dbReference>
<dbReference type="InterPro" id="IPR013328">
    <property type="entry name" value="6PGD_dom2"/>
</dbReference>
<accession>A0A679IVF6</accession>
<dbReference type="Gene3D" id="3.40.50.720">
    <property type="entry name" value="NAD(P)-binding Rossmann-like Domain"/>
    <property type="match status" value="1"/>
</dbReference>
<comment type="catalytic activity">
    <reaction evidence="4">
        <text>(R)-pantoate + NADP(+) = 2-dehydropantoate + NADPH + H(+)</text>
        <dbReference type="Rhea" id="RHEA:16233"/>
        <dbReference type="ChEBI" id="CHEBI:11561"/>
        <dbReference type="ChEBI" id="CHEBI:15378"/>
        <dbReference type="ChEBI" id="CHEBI:15980"/>
        <dbReference type="ChEBI" id="CHEBI:57783"/>
        <dbReference type="ChEBI" id="CHEBI:58349"/>
        <dbReference type="EC" id="1.1.1.169"/>
    </reaction>
</comment>
<evidence type="ECO:0000259" key="5">
    <source>
        <dbReference type="Pfam" id="PF02317"/>
    </source>
</evidence>
<reference evidence="7" key="1">
    <citation type="submission" date="2019-12" db="EMBL/GenBank/DDBJ databases">
        <authorList>
            <person name="Cremers G."/>
        </authorList>
    </citation>
    <scope>NUCLEOTIDE SEQUENCE</scope>
    <source>
        <strain evidence="7">Vvax</strain>
    </source>
</reference>
<dbReference type="GO" id="GO:0008677">
    <property type="term" value="F:2-dehydropantoate 2-reductase activity"/>
    <property type="evidence" value="ECO:0007669"/>
    <property type="project" value="UniProtKB-EC"/>
</dbReference>
<feature type="domain" description="Opine dehydrogenase" evidence="5">
    <location>
        <begin position="195"/>
        <end position="336"/>
    </location>
</feature>
<dbReference type="PANTHER" id="PTHR38015:SF1">
    <property type="entry name" value="OPINE DEHYDROGENASE DOMAIN-CONTAINING PROTEIN"/>
    <property type="match status" value="1"/>
</dbReference>
<name>A0A679IVF6_VARPD</name>